<feature type="compositionally biased region" description="Basic and acidic residues" evidence="1">
    <location>
        <begin position="714"/>
        <end position="734"/>
    </location>
</feature>
<dbReference type="AlphaFoldDB" id="M5G6H9"/>
<keyword evidence="3" id="KW-1185">Reference proteome</keyword>
<dbReference type="Proteomes" id="UP000030653">
    <property type="component" value="Unassembled WGS sequence"/>
</dbReference>
<dbReference type="OMA" id="PPYAAVK"/>
<feature type="compositionally biased region" description="Polar residues" evidence="1">
    <location>
        <begin position="653"/>
        <end position="668"/>
    </location>
</feature>
<sequence>MSEVLRPWLLKHFQRLVEQDGPNDAFEEVRKKVQITKFHTDGAQPVKSGELWAQVSDKERWVDVLICPSSVEKHKTTHNGERITQVRHGNFFITKCRPIISQIPVFYNGTWSLSSPNLCLEAEVDFIGGRGCSSVHGDPVQITRDANIKLWESKLRVRGFTPAAKANNASGAPAVDSPVPPSADGTTSERQTTSPRSSTAVAEIGPWQAHLLRWWGAATEPKWPSDRMSRDQGQALGKIDSRPRNVSAMLAEDANGPTKARDPAPVDDVHETQDPIPWSPSPPRDRNSHHQNESAKAHTQEPDEQNHESADQPSQAHDGVGEEEEDEEEEEEEEEKEEEENEGEEDIDDSDDEDSDQGLAWEKDQDDDGAPSGAQTPASLDSVEGVLGTQRSDDDDSSAEPRTPFLPSSSVPATPLYIAAELSPSTIRSSGDTESCAPAPMQKSSPASASSIRGRASSSQPEQNTKQSTIVRAGTLPPRYSQVVSGQHDPESWTQPAFMRHAKSVSIETTHSMRSPSDRSRSGPSSAARRVDTADVHFRDEHDRQGFLSAGLGTQQDWEREQRALQGEEQEVVLEHAPKAILRSEFRSDPNARQGLQDKIKEASEVLRNGKRRAGEEHHEAVTTKRQRTSDNAPSTSEASTRPIHRSHASAPINASTSRSTTQKTAGTPTILPARDVFNAPTVTGDQIPLVRAALTSLPPRGKAKRTSPFDSDSDSHSNGETARKRSKREAERAEARFRFAKAGQGSRHVSHLHGKVSQAEIAHEVSAGLGRTITDVQREEEEELPSLPARSSTERPAANRSRNAAASPPSNPPPRPISTPPGPSRRTQLGVKLSPVQVEHVHLLGKLPRPKTALESTETARVIQEAVVLPSIPVAVVEPTDVPPGELMDTEMTTIVDGDPIPPHEPEPVPLAPTVPETSNNVINFIPTTVPLLGGFKPRFTLDLQDTALCLTVKDIGLILREIDEFRAHGY</sequence>
<evidence type="ECO:0000313" key="2">
    <source>
        <dbReference type="EMBL" id="EJU04299.1"/>
    </source>
</evidence>
<evidence type="ECO:0008006" key="4">
    <source>
        <dbReference type="Google" id="ProtNLM"/>
    </source>
</evidence>
<feature type="compositionally biased region" description="Basic and acidic residues" evidence="1">
    <location>
        <begin position="283"/>
        <end position="310"/>
    </location>
</feature>
<evidence type="ECO:0000313" key="3">
    <source>
        <dbReference type="Proteomes" id="UP000030653"/>
    </source>
</evidence>
<feature type="compositionally biased region" description="Basic and acidic residues" evidence="1">
    <location>
        <begin position="573"/>
        <end position="605"/>
    </location>
</feature>
<feature type="compositionally biased region" description="Polar residues" evidence="1">
    <location>
        <begin position="185"/>
        <end position="200"/>
    </location>
</feature>
<dbReference type="OrthoDB" id="3364465at2759"/>
<protein>
    <recommendedName>
        <fullName evidence="4">Telomere replication protein EST3</fullName>
    </recommendedName>
</protein>
<feature type="compositionally biased region" description="Low complexity" evidence="1">
    <location>
        <begin position="437"/>
        <end position="461"/>
    </location>
</feature>
<dbReference type="RefSeq" id="XP_040631193.1">
    <property type="nucleotide sequence ID" value="XM_040769858.1"/>
</dbReference>
<feature type="compositionally biased region" description="Polar residues" evidence="1">
    <location>
        <begin position="630"/>
        <end position="640"/>
    </location>
</feature>
<feature type="compositionally biased region" description="Polar residues" evidence="1">
    <location>
        <begin position="423"/>
        <end position="433"/>
    </location>
</feature>
<reference evidence="2 3" key="1">
    <citation type="journal article" date="2012" name="Science">
        <title>The Paleozoic origin of enzymatic lignin decomposition reconstructed from 31 fungal genomes.</title>
        <authorList>
            <person name="Floudas D."/>
            <person name="Binder M."/>
            <person name="Riley R."/>
            <person name="Barry K."/>
            <person name="Blanchette R.A."/>
            <person name="Henrissat B."/>
            <person name="Martinez A.T."/>
            <person name="Otillar R."/>
            <person name="Spatafora J.W."/>
            <person name="Yadav J.S."/>
            <person name="Aerts A."/>
            <person name="Benoit I."/>
            <person name="Boyd A."/>
            <person name="Carlson A."/>
            <person name="Copeland A."/>
            <person name="Coutinho P.M."/>
            <person name="de Vries R.P."/>
            <person name="Ferreira P."/>
            <person name="Findley K."/>
            <person name="Foster B."/>
            <person name="Gaskell J."/>
            <person name="Glotzer D."/>
            <person name="Gorecki P."/>
            <person name="Heitman J."/>
            <person name="Hesse C."/>
            <person name="Hori C."/>
            <person name="Igarashi K."/>
            <person name="Jurgens J.A."/>
            <person name="Kallen N."/>
            <person name="Kersten P."/>
            <person name="Kohler A."/>
            <person name="Kuees U."/>
            <person name="Kumar T.K.A."/>
            <person name="Kuo A."/>
            <person name="LaButti K."/>
            <person name="Larrondo L.F."/>
            <person name="Lindquist E."/>
            <person name="Ling A."/>
            <person name="Lombard V."/>
            <person name="Lucas S."/>
            <person name="Lundell T."/>
            <person name="Martin R."/>
            <person name="McLaughlin D.J."/>
            <person name="Morgenstern I."/>
            <person name="Morin E."/>
            <person name="Murat C."/>
            <person name="Nagy L.G."/>
            <person name="Nolan M."/>
            <person name="Ohm R.A."/>
            <person name="Patyshakuliyeva A."/>
            <person name="Rokas A."/>
            <person name="Ruiz-Duenas F.J."/>
            <person name="Sabat G."/>
            <person name="Salamov A."/>
            <person name="Samejima M."/>
            <person name="Schmutz J."/>
            <person name="Slot J.C."/>
            <person name="St John F."/>
            <person name="Stenlid J."/>
            <person name="Sun H."/>
            <person name="Sun S."/>
            <person name="Syed K."/>
            <person name="Tsang A."/>
            <person name="Wiebenga A."/>
            <person name="Young D."/>
            <person name="Pisabarro A."/>
            <person name="Eastwood D.C."/>
            <person name="Martin F."/>
            <person name="Cullen D."/>
            <person name="Grigoriev I.V."/>
            <person name="Hibbett D.S."/>
        </authorList>
    </citation>
    <scope>NUCLEOTIDE SEQUENCE [LARGE SCALE GENOMIC DNA]</scope>
    <source>
        <strain evidence="2 3">DJM-731 SS1</strain>
    </source>
</reference>
<name>M5G6H9_DACPD</name>
<feature type="compositionally biased region" description="Low complexity" evidence="1">
    <location>
        <begin position="165"/>
        <end position="177"/>
    </location>
</feature>
<feature type="compositionally biased region" description="Acidic residues" evidence="1">
    <location>
        <begin position="321"/>
        <end position="356"/>
    </location>
</feature>
<dbReference type="GeneID" id="63684920"/>
<feature type="compositionally biased region" description="Low complexity" evidence="1">
    <location>
        <begin position="796"/>
        <end position="809"/>
    </location>
</feature>
<accession>M5G6H9</accession>
<feature type="region of interest" description="Disordered" evidence="1">
    <location>
        <begin position="779"/>
        <end position="829"/>
    </location>
</feature>
<dbReference type="STRING" id="1858805.M5G6H9"/>
<proteinExistence type="predicted"/>
<evidence type="ECO:0000256" key="1">
    <source>
        <dbReference type="SAM" id="MobiDB-lite"/>
    </source>
</evidence>
<organism evidence="2 3">
    <name type="scientific">Dacryopinax primogenitus (strain DJM 731)</name>
    <name type="common">Brown rot fungus</name>
    <dbReference type="NCBI Taxonomy" id="1858805"/>
    <lineage>
        <taxon>Eukaryota</taxon>
        <taxon>Fungi</taxon>
        <taxon>Dikarya</taxon>
        <taxon>Basidiomycota</taxon>
        <taxon>Agaricomycotina</taxon>
        <taxon>Dacrymycetes</taxon>
        <taxon>Dacrymycetales</taxon>
        <taxon>Dacrymycetaceae</taxon>
        <taxon>Dacryopinax</taxon>
    </lineage>
</organism>
<dbReference type="EMBL" id="JH795858">
    <property type="protein sequence ID" value="EJU04299.1"/>
    <property type="molecule type" value="Genomic_DNA"/>
</dbReference>
<feature type="region of interest" description="Disordered" evidence="1">
    <location>
        <begin position="221"/>
        <end position="673"/>
    </location>
</feature>
<feature type="compositionally biased region" description="Basic and acidic residues" evidence="1">
    <location>
        <begin position="613"/>
        <end position="623"/>
    </location>
</feature>
<dbReference type="HOGENOM" id="CLU_305229_0_0_1"/>
<feature type="compositionally biased region" description="Pro residues" evidence="1">
    <location>
        <begin position="810"/>
        <end position="824"/>
    </location>
</feature>
<gene>
    <name evidence="2" type="ORF">DACRYDRAFT_114650</name>
</gene>
<feature type="region of interest" description="Disordered" evidence="1">
    <location>
        <begin position="694"/>
        <end position="734"/>
    </location>
</feature>
<feature type="compositionally biased region" description="Basic and acidic residues" evidence="1">
    <location>
        <begin position="529"/>
        <end position="545"/>
    </location>
</feature>
<feature type="compositionally biased region" description="Basic and acidic residues" evidence="1">
    <location>
        <begin position="259"/>
        <end position="273"/>
    </location>
</feature>
<feature type="region of interest" description="Disordered" evidence="1">
    <location>
        <begin position="165"/>
        <end position="201"/>
    </location>
</feature>